<evidence type="ECO:0000256" key="1">
    <source>
        <dbReference type="ARBA" id="ARBA00022553"/>
    </source>
</evidence>
<feature type="region of interest" description="Disordered" evidence="3">
    <location>
        <begin position="55"/>
        <end position="79"/>
    </location>
</feature>
<evidence type="ECO:0000313" key="7">
    <source>
        <dbReference type="Proteomes" id="UP000077315"/>
    </source>
</evidence>
<dbReference type="Gene3D" id="2.30.29.30">
    <property type="entry name" value="Pleckstrin-homology domain (PH domain)/Phosphotyrosine-binding domain (PTB)"/>
    <property type="match status" value="1"/>
</dbReference>
<evidence type="ECO:0008006" key="8">
    <source>
        <dbReference type="Google" id="ProtNLM"/>
    </source>
</evidence>
<dbReference type="InterPro" id="IPR052233">
    <property type="entry name" value="Rho-type_GEFs"/>
</dbReference>
<evidence type="ECO:0000256" key="2">
    <source>
        <dbReference type="ARBA" id="ARBA00022658"/>
    </source>
</evidence>
<dbReference type="Gene3D" id="1.20.900.10">
    <property type="entry name" value="Dbl homology (DH) domain"/>
    <property type="match status" value="1"/>
</dbReference>
<sequence>MNNSEGRQPFNYDWPIFNPALMESYNQRALSHNNPVPFIDTPSNSYTYTTETQETYNNQHSDSSTENSHSGTQQHQEQQKLMPNEYFTMPTPTIAIKHASASSSFEDRPIESFSSENNYEITASESEDTLGNPPRSSSLHRNYSAAEKTNSKPLRNLSSIKRSSRPNTLERKRSPQKTYVNLDTDIMAAGSLLTGKTLMKFAMQSKLSKEFIQEIQRLSQERTLFCSEVYPFSFTGSEAVKILQTLLQGSFVDKTYVRIGRSLLHTFPPVLAPVIYSEKATKHNAFYDSDSEFYTIVEDTVDGNMPQGIYTQLTACYVPTCTPGTSDCYSTCCPNRKVKMRVFDESETDTSSQKVPKIQRHMSINSSLASRDTTNSQAWSATVSREILEITPKDEIKRQESIHELIYSEEDYLRDLNLLEDLFAKPLSEAQCIEPDRRAEFCKKAFANHLELIAIHKELCQDLRDHQTLCQSKGGAGFVDRIGHVFVKHIHKFMDPYVKYGPQVILAEDLVKSEVNTNILFKNFIHEKEKQAETRKLSFNHFHFRPIARLQRYILLIGTVQKATKPDSPDAKDLDECIKAIQKVASFMDEGVGQMKKKLRIRKINERIIQETGQLGADGKPHDFELLDPNRRLIHEGILLRRTNFVTDPIEMHLFLFDHMLIITKIKKPSSSSGDQTSSNAHEFYYLHKKPIPLELLVLQDSSSSLIRGILPTPTLSATPLSFPKSSSPAAQNGSNILPQNGFFSQTSITIQRLGNDNEETTLYDNKTGDLAIWSGKLMNAKSDLEERKKESQPYETEVLNDINFSCSSSMGSKYNHGKVTCSVPYAATSGKRMVAIGTQTGVWIGASGSTSFRKVLSLLDVTQIDVLEQHRVLLVLAEKVVYGYPLDTLDTGSQNKPVERVPQRISQHVAYFSTGVIKGKTLLIVMKRKGMDSHFKAFEPVCGDLRDPKNAKFLTTKSSFLTIHFLNARLMIVCIRGFEIINLDDLRENRNLPDLKNPEFDFVVQHGEYIQPLGMFKCSTEDYLLCYDRFAFKVDVRGKFSNQNYERIEWEGTPQSVAFDYPNIIAFNSRFIEIRDVNTGKLVQVVVGDNMRSLQFKKPSYSKRPLVHGTMQAPFKPEIQSVFQLTLKASPSES</sequence>
<dbReference type="PROSITE" id="PS50219">
    <property type="entry name" value="CNH"/>
    <property type="match status" value="1"/>
</dbReference>
<name>A0A167PG16_PHYB8</name>
<dbReference type="InterPro" id="IPR001180">
    <property type="entry name" value="CNH_dom"/>
</dbReference>
<dbReference type="RefSeq" id="XP_018295884.1">
    <property type="nucleotide sequence ID" value="XM_018435068.1"/>
</dbReference>
<proteinExistence type="predicted"/>
<dbReference type="SMART" id="SM00325">
    <property type="entry name" value="RhoGEF"/>
    <property type="match status" value="1"/>
</dbReference>
<dbReference type="SUPFAM" id="SSF48065">
    <property type="entry name" value="DBL homology domain (DH-domain)"/>
    <property type="match status" value="1"/>
</dbReference>
<dbReference type="PANTHER" id="PTHR46572:SF1">
    <property type="entry name" value="RHO1 GUANINE NUCLEOTIDE EXCHANGE FACTOR TUS1"/>
    <property type="match status" value="1"/>
</dbReference>
<dbReference type="InterPro" id="IPR041675">
    <property type="entry name" value="PH_5"/>
</dbReference>
<dbReference type="GO" id="GO:0005085">
    <property type="term" value="F:guanyl-nucleotide exchange factor activity"/>
    <property type="evidence" value="ECO:0007669"/>
    <property type="project" value="UniProtKB-KW"/>
</dbReference>
<feature type="domain" description="CNH" evidence="5">
    <location>
        <begin position="817"/>
        <end position="1102"/>
    </location>
</feature>
<dbReference type="PANTHER" id="PTHR46572">
    <property type="entry name" value="RHO1 GDP-GTP EXCHANGE PROTEIN 1-RELATED"/>
    <property type="match status" value="1"/>
</dbReference>
<keyword evidence="1" id="KW-0597">Phosphoprotein</keyword>
<dbReference type="Pfam" id="PF00621">
    <property type="entry name" value="RhoGEF"/>
    <property type="match status" value="1"/>
</dbReference>
<evidence type="ECO:0000259" key="4">
    <source>
        <dbReference type="PROSITE" id="PS50010"/>
    </source>
</evidence>
<feature type="region of interest" description="Disordered" evidence="3">
    <location>
        <begin position="123"/>
        <end position="176"/>
    </location>
</feature>
<accession>A0A167PG16</accession>
<dbReference type="SMART" id="SM00036">
    <property type="entry name" value="CNH"/>
    <property type="match status" value="1"/>
</dbReference>
<evidence type="ECO:0000256" key="3">
    <source>
        <dbReference type="SAM" id="MobiDB-lite"/>
    </source>
</evidence>
<keyword evidence="2" id="KW-0344">Guanine-nucleotide releasing factor</keyword>
<dbReference type="InterPro" id="IPR011993">
    <property type="entry name" value="PH-like_dom_sf"/>
</dbReference>
<dbReference type="Pfam" id="PF00780">
    <property type="entry name" value="CNH"/>
    <property type="match status" value="1"/>
</dbReference>
<feature type="compositionally biased region" description="Polar residues" evidence="3">
    <location>
        <begin position="134"/>
        <end position="167"/>
    </location>
</feature>
<dbReference type="STRING" id="763407.A0A167PG16"/>
<feature type="compositionally biased region" description="Polar residues" evidence="3">
    <location>
        <begin position="60"/>
        <end position="79"/>
    </location>
</feature>
<dbReference type="SUPFAM" id="SSF50729">
    <property type="entry name" value="PH domain-like"/>
    <property type="match status" value="1"/>
</dbReference>
<organism evidence="6 7">
    <name type="scientific">Phycomyces blakesleeanus (strain ATCC 8743b / DSM 1359 / FGSC 10004 / NBRC 33097 / NRRL 1555)</name>
    <dbReference type="NCBI Taxonomy" id="763407"/>
    <lineage>
        <taxon>Eukaryota</taxon>
        <taxon>Fungi</taxon>
        <taxon>Fungi incertae sedis</taxon>
        <taxon>Mucoromycota</taxon>
        <taxon>Mucoromycotina</taxon>
        <taxon>Mucoromycetes</taxon>
        <taxon>Mucorales</taxon>
        <taxon>Phycomycetaceae</taxon>
        <taxon>Phycomyces</taxon>
    </lineage>
</organism>
<dbReference type="PROSITE" id="PS50010">
    <property type="entry name" value="DH_2"/>
    <property type="match status" value="1"/>
</dbReference>
<dbReference type="InterPro" id="IPR035899">
    <property type="entry name" value="DBL_dom_sf"/>
</dbReference>
<reference evidence="7" key="1">
    <citation type="submission" date="2015-06" db="EMBL/GenBank/DDBJ databases">
        <title>Expansion of signal transduction pathways in fungi by whole-genome duplication.</title>
        <authorList>
            <consortium name="DOE Joint Genome Institute"/>
            <person name="Corrochano L.M."/>
            <person name="Kuo A."/>
            <person name="Marcet-Houben M."/>
            <person name="Polaino S."/>
            <person name="Salamov A."/>
            <person name="Villalobos J.M."/>
            <person name="Alvarez M.I."/>
            <person name="Avalos J."/>
            <person name="Benito E.P."/>
            <person name="Benoit I."/>
            <person name="Burger G."/>
            <person name="Camino L.P."/>
            <person name="Canovas D."/>
            <person name="Cerda-Olmedo E."/>
            <person name="Cheng J.-F."/>
            <person name="Dominguez A."/>
            <person name="Elias M."/>
            <person name="Eslava A.P."/>
            <person name="Glaser F."/>
            <person name="Grimwood J."/>
            <person name="Gutierrez G."/>
            <person name="Heitman J."/>
            <person name="Henrissat B."/>
            <person name="Iturriaga E.A."/>
            <person name="Lang B.F."/>
            <person name="Lavin J.L."/>
            <person name="Lee S."/>
            <person name="Li W."/>
            <person name="Lindquist E."/>
            <person name="Lopez-Garcia S."/>
            <person name="Luque E.M."/>
            <person name="Marcos A.T."/>
            <person name="Martin J."/>
            <person name="McCluskey K."/>
            <person name="Medina H.R."/>
            <person name="Miralles-Duran A."/>
            <person name="Miyazaki A."/>
            <person name="Munoz-Torres E."/>
            <person name="Oguiza J.A."/>
            <person name="Ohm R."/>
            <person name="Olmedo M."/>
            <person name="Orejas M."/>
            <person name="Ortiz-Castellanos L."/>
            <person name="Pisabarro A.G."/>
            <person name="Rodriguez-Romero J."/>
            <person name="Ruiz-Herrera J."/>
            <person name="Ruiz-Vazquez R."/>
            <person name="Sanz C."/>
            <person name="Schackwitz W."/>
            <person name="Schmutz J."/>
            <person name="Shahriari M."/>
            <person name="Shelest E."/>
            <person name="Silva-Franco F."/>
            <person name="Soanes D."/>
            <person name="Syed K."/>
            <person name="Tagua V.G."/>
            <person name="Talbot N.J."/>
            <person name="Thon M."/>
            <person name="De vries R.P."/>
            <person name="Wiebenga A."/>
            <person name="Yadav J.S."/>
            <person name="Braun E.L."/>
            <person name="Baker S."/>
            <person name="Garre V."/>
            <person name="Horwitz B."/>
            <person name="Torres-Martinez S."/>
            <person name="Idnurm A."/>
            <person name="Herrera-Estrella A."/>
            <person name="Gabaldon T."/>
            <person name="Grigoriev I.V."/>
        </authorList>
    </citation>
    <scope>NUCLEOTIDE SEQUENCE [LARGE SCALE GENOMIC DNA]</scope>
    <source>
        <strain evidence="7">NRRL 1555(-)</strain>
    </source>
</reference>
<keyword evidence="7" id="KW-1185">Reference proteome</keyword>
<dbReference type="GeneID" id="28995974"/>
<dbReference type="Pfam" id="PF15405">
    <property type="entry name" value="PH_5"/>
    <property type="match status" value="1"/>
</dbReference>
<dbReference type="OrthoDB" id="2272012at2759"/>
<dbReference type="AlphaFoldDB" id="A0A167PG16"/>
<dbReference type="InterPro" id="IPR000219">
    <property type="entry name" value="DH_dom"/>
</dbReference>
<protein>
    <recommendedName>
        <fullName evidence="8">DH domain-containing protein</fullName>
    </recommendedName>
</protein>
<dbReference type="CDD" id="cd00160">
    <property type="entry name" value="RhoGEF"/>
    <property type="match status" value="1"/>
</dbReference>
<dbReference type="VEuPathDB" id="FungiDB:PHYBLDRAFT_164734"/>
<gene>
    <name evidence="6" type="ORF">PHYBLDRAFT_164734</name>
</gene>
<dbReference type="Proteomes" id="UP000077315">
    <property type="component" value="Unassembled WGS sequence"/>
</dbReference>
<feature type="domain" description="DH" evidence="4">
    <location>
        <begin position="397"/>
        <end position="591"/>
    </location>
</feature>
<dbReference type="EMBL" id="KV440974">
    <property type="protein sequence ID" value="OAD77844.1"/>
    <property type="molecule type" value="Genomic_DNA"/>
</dbReference>
<evidence type="ECO:0000313" key="6">
    <source>
        <dbReference type="EMBL" id="OAD77844.1"/>
    </source>
</evidence>
<evidence type="ECO:0000259" key="5">
    <source>
        <dbReference type="PROSITE" id="PS50219"/>
    </source>
</evidence>
<dbReference type="InParanoid" id="A0A167PG16"/>